<dbReference type="RefSeq" id="XP_014143282.1">
    <property type="nucleotide sequence ID" value="XM_014287807.1"/>
</dbReference>
<protein>
    <recommendedName>
        <fullName evidence="1">Myotubularin phosphatase domain-containing protein</fullName>
    </recommendedName>
</protein>
<dbReference type="eggNOG" id="KOG4471">
    <property type="taxonomic scope" value="Eukaryota"/>
</dbReference>
<dbReference type="PANTHER" id="PTHR10807:SF128">
    <property type="entry name" value="PHOSPHATIDYLINOSITOL-3,5-BISPHOSPHATE 3-PHOSPHATASE"/>
    <property type="match status" value="1"/>
</dbReference>
<dbReference type="AlphaFoldDB" id="A0A0L0EY82"/>
<feature type="non-terminal residue" evidence="2">
    <location>
        <position position="79"/>
    </location>
</feature>
<dbReference type="Proteomes" id="UP000054560">
    <property type="component" value="Unassembled WGS sequence"/>
</dbReference>
<dbReference type="Pfam" id="PF06602">
    <property type="entry name" value="Myotub-related"/>
    <property type="match status" value="1"/>
</dbReference>
<feature type="domain" description="Myotubularin phosphatase" evidence="1">
    <location>
        <begin position="23"/>
        <end position="79"/>
    </location>
</feature>
<dbReference type="GO" id="GO:0005737">
    <property type="term" value="C:cytoplasm"/>
    <property type="evidence" value="ECO:0007669"/>
    <property type="project" value="TreeGrafter"/>
</dbReference>
<organism evidence="2 3">
    <name type="scientific">Sphaeroforma arctica JP610</name>
    <dbReference type="NCBI Taxonomy" id="667725"/>
    <lineage>
        <taxon>Eukaryota</taxon>
        <taxon>Ichthyosporea</taxon>
        <taxon>Ichthyophonida</taxon>
        <taxon>Sphaeroforma</taxon>
    </lineage>
</organism>
<reference evidence="2 3" key="1">
    <citation type="submission" date="2011-02" db="EMBL/GenBank/DDBJ databases">
        <title>The Genome Sequence of Sphaeroforma arctica JP610.</title>
        <authorList>
            <consortium name="The Broad Institute Genome Sequencing Platform"/>
            <person name="Russ C."/>
            <person name="Cuomo C."/>
            <person name="Young S.K."/>
            <person name="Zeng Q."/>
            <person name="Gargeya S."/>
            <person name="Alvarado L."/>
            <person name="Berlin A."/>
            <person name="Chapman S.B."/>
            <person name="Chen Z."/>
            <person name="Freedman E."/>
            <person name="Gellesch M."/>
            <person name="Goldberg J."/>
            <person name="Griggs A."/>
            <person name="Gujja S."/>
            <person name="Heilman E."/>
            <person name="Heiman D."/>
            <person name="Howarth C."/>
            <person name="Mehta T."/>
            <person name="Neiman D."/>
            <person name="Pearson M."/>
            <person name="Roberts A."/>
            <person name="Saif S."/>
            <person name="Shea T."/>
            <person name="Shenoy N."/>
            <person name="Sisk P."/>
            <person name="Stolte C."/>
            <person name="Sykes S."/>
            <person name="White J."/>
            <person name="Yandava C."/>
            <person name="Burger G."/>
            <person name="Gray M.W."/>
            <person name="Holland P.W.H."/>
            <person name="King N."/>
            <person name="Lang F.B.F."/>
            <person name="Roger A.J."/>
            <person name="Ruiz-Trillo I."/>
            <person name="Haas B."/>
            <person name="Nusbaum C."/>
            <person name="Birren B."/>
        </authorList>
    </citation>
    <scope>NUCLEOTIDE SEQUENCE [LARGE SCALE GENOMIC DNA]</scope>
    <source>
        <strain evidence="2 3">JP610</strain>
    </source>
</reference>
<accession>A0A0L0EY82</accession>
<dbReference type="PROSITE" id="PS51339">
    <property type="entry name" value="PPASE_MYOTUBULARIN"/>
    <property type="match status" value="1"/>
</dbReference>
<evidence type="ECO:0000259" key="1">
    <source>
        <dbReference type="PROSITE" id="PS51339"/>
    </source>
</evidence>
<sequence>MTTAALVFAHLSKEKSTDREQLRWKGYNAENEFNRMGIPNERVRLTTANKKYALCETYPRTLAVAAYLKDDQLPKLASF</sequence>
<dbReference type="EMBL" id="KQ255445">
    <property type="protein sequence ID" value="KNC69380.1"/>
    <property type="molecule type" value="Genomic_DNA"/>
</dbReference>
<dbReference type="InterPro" id="IPR030564">
    <property type="entry name" value="Myotubularin"/>
</dbReference>
<keyword evidence="3" id="KW-1185">Reference proteome</keyword>
<dbReference type="SUPFAM" id="SSF52799">
    <property type="entry name" value="(Phosphotyrosine protein) phosphatases II"/>
    <property type="match status" value="1"/>
</dbReference>
<dbReference type="InterPro" id="IPR029021">
    <property type="entry name" value="Prot-tyrosine_phosphatase-like"/>
</dbReference>
<gene>
    <name evidence="2" type="ORF">SARC_18106</name>
</gene>
<dbReference type="InterPro" id="IPR010569">
    <property type="entry name" value="Myotubularin-like_Pase_dom"/>
</dbReference>
<dbReference type="OrthoDB" id="2156708at2759"/>
<proteinExistence type="predicted"/>
<evidence type="ECO:0000313" key="2">
    <source>
        <dbReference type="EMBL" id="KNC69380.1"/>
    </source>
</evidence>
<dbReference type="PANTHER" id="PTHR10807">
    <property type="entry name" value="MYOTUBULARIN-RELATED"/>
    <property type="match status" value="1"/>
</dbReference>
<evidence type="ECO:0000313" key="3">
    <source>
        <dbReference type="Proteomes" id="UP000054560"/>
    </source>
</evidence>
<dbReference type="GeneID" id="25918610"/>
<dbReference type="STRING" id="667725.A0A0L0EY82"/>
<name>A0A0L0EY82_9EUKA</name>